<dbReference type="Proteomes" id="UP000006237">
    <property type="component" value="Unassembled WGS sequence"/>
</dbReference>
<comment type="caution">
    <text evidence="1">The sequence shown here is derived from an EMBL/GenBank/DDBJ whole genome shotgun (WGS) entry which is preliminary data.</text>
</comment>
<evidence type="ECO:0000313" key="1">
    <source>
        <dbReference type="EMBL" id="EEI64497.1"/>
    </source>
</evidence>
<reference evidence="1 2" key="1">
    <citation type="submission" date="2009-01" db="EMBL/GenBank/DDBJ databases">
        <authorList>
            <person name="Qin X."/>
            <person name="Bachman B."/>
            <person name="Battles P."/>
            <person name="Bell A."/>
            <person name="Bess C."/>
            <person name="Bickham C."/>
            <person name="Chaboub L."/>
            <person name="Chen D."/>
            <person name="Coyle M."/>
            <person name="Deiros D.R."/>
            <person name="Dinh H."/>
            <person name="Forbes L."/>
            <person name="Fowler G."/>
            <person name="Francisco L."/>
            <person name="Fu Q."/>
            <person name="Gubbala S."/>
            <person name="Hale W."/>
            <person name="Han Y."/>
            <person name="Hemphill L."/>
            <person name="Highlander S.K."/>
            <person name="Hirani K."/>
            <person name="Hogues M."/>
            <person name="Jackson L."/>
            <person name="Jakkamsetti A."/>
            <person name="Javaid M."/>
            <person name="Jiang H."/>
            <person name="Korchina V."/>
            <person name="Kovar C."/>
            <person name="Lara F."/>
            <person name="Lee S."/>
            <person name="Mata R."/>
            <person name="Mathew T."/>
            <person name="Moen C."/>
            <person name="Morales K."/>
            <person name="Munidasa M."/>
            <person name="Nazareth L."/>
            <person name="Ngo R."/>
            <person name="Nguyen L."/>
            <person name="Okwuonu G."/>
            <person name="Ongeri F."/>
            <person name="Patil S."/>
            <person name="Petrosino J."/>
            <person name="Pham C."/>
            <person name="Pham P."/>
            <person name="Pu L.-L."/>
            <person name="Puazo M."/>
            <person name="Raj R."/>
            <person name="Reid J."/>
            <person name="Rouhana J."/>
            <person name="Saada N."/>
            <person name="Shang Y."/>
            <person name="Simmons D."/>
            <person name="Thornton R."/>
            <person name="Warren J."/>
            <person name="Weissenberger G."/>
            <person name="Zhang J."/>
            <person name="Zhang L."/>
            <person name="Zhou C."/>
            <person name="Zhu D."/>
            <person name="Muzny D."/>
            <person name="Worley K."/>
            <person name="Gibbs R."/>
        </authorList>
    </citation>
    <scope>NUCLEOTIDE SEQUENCE [LARGE SCALE GENOMIC DNA]</scope>
    <source>
        <strain evidence="1 2">ATCC 51866</strain>
    </source>
</reference>
<organism evidence="1 2">
    <name type="scientific">Corynebacterium glucuronolyticum ATCC 51866</name>
    <dbReference type="NCBI Taxonomy" id="548478"/>
    <lineage>
        <taxon>Bacteria</taxon>
        <taxon>Bacillati</taxon>
        <taxon>Actinomycetota</taxon>
        <taxon>Actinomycetes</taxon>
        <taxon>Mycobacteriales</taxon>
        <taxon>Corynebacteriaceae</taxon>
        <taxon>Corynebacterium</taxon>
    </lineage>
</organism>
<evidence type="ECO:0000313" key="2">
    <source>
        <dbReference type="Proteomes" id="UP000006237"/>
    </source>
</evidence>
<accession>A0ABP2DWT1</accession>
<sequence>MASALAMLFRLQRIPYGSKHWMMVRSSGENYVLGSIPHARLLETVVVVSVDGEEAFIHAMKAREKYIDLLG</sequence>
<dbReference type="EMBL" id="ACHF01000004">
    <property type="protein sequence ID" value="EEI64497.1"/>
    <property type="molecule type" value="Genomic_DNA"/>
</dbReference>
<keyword evidence="2" id="KW-1185">Reference proteome</keyword>
<gene>
    <name evidence="1" type="ORF">HMPREF0293_0032</name>
</gene>
<name>A0ABP2DWT1_9CORY</name>
<proteinExistence type="predicted"/>
<dbReference type="RefSeq" id="WP_005393289.1">
    <property type="nucleotide sequence ID" value="NZ_GG667032.1"/>
</dbReference>
<protein>
    <submittedName>
        <fullName evidence="1">Uncharacterized protein</fullName>
    </submittedName>
</protein>